<comment type="subunit">
    <text evidence="2 11">Homodimer.</text>
</comment>
<dbReference type="GO" id="GO:0004477">
    <property type="term" value="F:methenyltetrahydrofolate cyclohydrolase activity"/>
    <property type="evidence" value="ECO:0007669"/>
    <property type="project" value="UniProtKB-UniRule"/>
</dbReference>
<keyword evidence="7 11" id="KW-0560">Oxidoreductase</keyword>
<dbReference type="GO" id="GO:0005829">
    <property type="term" value="C:cytosol"/>
    <property type="evidence" value="ECO:0007669"/>
    <property type="project" value="TreeGrafter"/>
</dbReference>
<evidence type="ECO:0000256" key="7">
    <source>
        <dbReference type="ARBA" id="ARBA00023002"/>
    </source>
</evidence>
<dbReference type="Gene3D" id="3.40.50.720">
    <property type="entry name" value="NAD(P)-binding Rossmann-like Domain"/>
    <property type="match status" value="1"/>
</dbReference>
<evidence type="ECO:0000256" key="10">
    <source>
        <dbReference type="ARBA" id="ARBA00023268"/>
    </source>
</evidence>
<dbReference type="AlphaFoldDB" id="A0A0G0ITF6"/>
<dbReference type="EC" id="3.5.4.9" evidence="11"/>
<dbReference type="PATRIC" id="fig|1619046.3.peg.673"/>
<keyword evidence="3 11" id="KW-0554">One-carbon metabolism</keyword>
<keyword evidence="9 11" id="KW-0486">Methionine biosynthesis</keyword>
<dbReference type="PROSITE" id="PS00767">
    <property type="entry name" value="THF_DHG_CYH_2"/>
    <property type="match status" value="1"/>
</dbReference>
<dbReference type="InterPro" id="IPR000672">
    <property type="entry name" value="THF_DH/CycHdrlase"/>
</dbReference>
<evidence type="ECO:0000256" key="8">
    <source>
        <dbReference type="ARBA" id="ARBA00023102"/>
    </source>
</evidence>
<dbReference type="CDD" id="cd01080">
    <property type="entry name" value="NAD_bind_m-THF_DH_Cyclohyd"/>
    <property type="match status" value="1"/>
</dbReference>
<comment type="catalytic activity">
    <reaction evidence="11">
        <text>(6R)-5,10-methylene-5,6,7,8-tetrahydrofolate + NADP(+) = (6R)-5,10-methenyltetrahydrofolate + NADPH</text>
        <dbReference type="Rhea" id="RHEA:22812"/>
        <dbReference type="ChEBI" id="CHEBI:15636"/>
        <dbReference type="ChEBI" id="CHEBI:57455"/>
        <dbReference type="ChEBI" id="CHEBI:57783"/>
        <dbReference type="ChEBI" id="CHEBI:58349"/>
        <dbReference type="EC" id="1.5.1.5"/>
    </reaction>
</comment>
<proteinExistence type="inferred from homology"/>
<feature type="domain" description="Tetrahydrofolate dehydrogenase/cyclohydrolase NAD(P)-binding" evidence="13">
    <location>
        <begin position="135"/>
        <end position="276"/>
    </location>
</feature>
<comment type="caution">
    <text evidence="14">The sequence shown here is derived from an EMBL/GenBank/DDBJ whole genome shotgun (WGS) entry which is preliminary data.</text>
</comment>
<comment type="caution">
    <text evidence="11">Lacks conserved residue(s) required for the propagation of feature annotation.</text>
</comment>
<evidence type="ECO:0000256" key="3">
    <source>
        <dbReference type="ARBA" id="ARBA00022563"/>
    </source>
</evidence>
<dbReference type="Pfam" id="PF02882">
    <property type="entry name" value="THF_DHG_CYH_C"/>
    <property type="match status" value="1"/>
</dbReference>
<evidence type="ECO:0000256" key="4">
    <source>
        <dbReference type="ARBA" id="ARBA00022755"/>
    </source>
</evidence>
<feature type="binding site" evidence="11">
    <location>
        <begin position="161"/>
        <end position="163"/>
    </location>
    <ligand>
        <name>NADP(+)</name>
        <dbReference type="ChEBI" id="CHEBI:58349"/>
    </ligand>
</feature>
<dbReference type="Proteomes" id="UP000034849">
    <property type="component" value="Unassembled WGS sequence"/>
</dbReference>
<dbReference type="InterPro" id="IPR020867">
    <property type="entry name" value="THF_DH/CycHdrlase_CS"/>
</dbReference>
<dbReference type="EC" id="1.5.1.5" evidence="11"/>
<evidence type="ECO:0000256" key="1">
    <source>
        <dbReference type="ARBA" id="ARBA00004777"/>
    </source>
</evidence>
<evidence type="ECO:0000256" key="6">
    <source>
        <dbReference type="ARBA" id="ARBA00022857"/>
    </source>
</evidence>
<dbReference type="EMBL" id="LBSX01000009">
    <property type="protein sequence ID" value="KKQ27454.1"/>
    <property type="molecule type" value="Genomic_DNA"/>
</dbReference>
<dbReference type="HAMAP" id="MF_01576">
    <property type="entry name" value="THF_DHG_CYH"/>
    <property type="match status" value="1"/>
</dbReference>
<evidence type="ECO:0000313" key="15">
    <source>
        <dbReference type="Proteomes" id="UP000034849"/>
    </source>
</evidence>
<dbReference type="PRINTS" id="PR00085">
    <property type="entry name" value="THFDHDRGNASE"/>
</dbReference>
<dbReference type="GO" id="GO:0004488">
    <property type="term" value="F:methylenetetrahydrofolate dehydrogenase (NADP+) activity"/>
    <property type="evidence" value="ECO:0007669"/>
    <property type="project" value="UniProtKB-UniRule"/>
</dbReference>
<dbReference type="FunFam" id="3.40.50.10860:FF:000005">
    <property type="entry name" value="C-1-tetrahydrofolate synthase, cytoplasmic, putative"/>
    <property type="match status" value="1"/>
</dbReference>
<comment type="catalytic activity">
    <reaction evidence="11">
        <text>(6R)-5,10-methenyltetrahydrofolate + H2O = (6R)-10-formyltetrahydrofolate + H(+)</text>
        <dbReference type="Rhea" id="RHEA:23700"/>
        <dbReference type="ChEBI" id="CHEBI:15377"/>
        <dbReference type="ChEBI" id="CHEBI:15378"/>
        <dbReference type="ChEBI" id="CHEBI:57455"/>
        <dbReference type="ChEBI" id="CHEBI:195366"/>
        <dbReference type="EC" id="3.5.4.9"/>
    </reaction>
</comment>
<keyword evidence="10 11" id="KW-0511">Multifunctional enzyme</keyword>
<evidence type="ECO:0000256" key="2">
    <source>
        <dbReference type="ARBA" id="ARBA00011738"/>
    </source>
</evidence>
<accession>A0A0G0ITF6</accession>
<dbReference type="PANTHER" id="PTHR48099:SF5">
    <property type="entry name" value="C-1-TETRAHYDROFOLATE SYNTHASE, CYTOPLASMIC"/>
    <property type="match status" value="1"/>
</dbReference>
<protein>
    <recommendedName>
        <fullName evidence="11">Bifunctional protein FolD</fullName>
    </recommendedName>
    <domain>
        <recommendedName>
            <fullName evidence="11">Methylenetetrahydrofolate dehydrogenase</fullName>
            <ecNumber evidence="11">1.5.1.5</ecNumber>
        </recommendedName>
    </domain>
    <domain>
        <recommendedName>
            <fullName evidence="11">Methenyltetrahydrofolate cyclohydrolase</fullName>
            <ecNumber evidence="11">3.5.4.9</ecNumber>
        </recommendedName>
    </domain>
</protein>
<sequence>MEEIIDGKAIAQKIETRLKKQIKKLKLHPKLVVVFVGGDSPSATYIKRKCEAAERVGIKFILKKFPANISKTNLINKIKQIQKTEKPNGLIVQLPLPEPLYTPEVLNAVDPKIDVDCLTDFNQGKLLMNKAFVEPPTPGAVMAILKELKISPKGKTITVLGTGQLVGKPLVTMLNNAGATVIACNKETKNIKQKCLAAEIIVTAVGKKNLLKAEMIKKGTVIIDTGIVFVKHQMFGDVDFVNVKKKASWITPVPGGVGPITVALLLANTVKCAKLQNSEPQ</sequence>
<organism evidence="14 15">
    <name type="scientific">Candidatus Magasanikbacteria bacterium GW2011_GWC2_37_14</name>
    <dbReference type="NCBI Taxonomy" id="1619046"/>
    <lineage>
        <taxon>Bacteria</taxon>
        <taxon>Candidatus Magasanikiibacteriota</taxon>
    </lineage>
</organism>
<keyword evidence="8 11" id="KW-0368">Histidine biosynthesis</keyword>
<keyword evidence="6 11" id="KW-0521">NADP</keyword>
<dbReference type="SUPFAM" id="SSF51735">
    <property type="entry name" value="NAD(P)-binding Rossmann-fold domains"/>
    <property type="match status" value="1"/>
</dbReference>
<dbReference type="GO" id="GO:0035999">
    <property type="term" value="P:tetrahydrofolate interconversion"/>
    <property type="evidence" value="ECO:0007669"/>
    <property type="project" value="UniProtKB-UniRule"/>
</dbReference>
<dbReference type="SUPFAM" id="SSF53223">
    <property type="entry name" value="Aminoacid dehydrogenase-like, N-terminal domain"/>
    <property type="match status" value="1"/>
</dbReference>
<dbReference type="GO" id="GO:0006164">
    <property type="term" value="P:purine nucleotide biosynthetic process"/>
    <property type="evidence" value="ECO:0007669"/>
    <property type="project" value="UniProtKB-KW"/>
</dbReference>
<keyword evidence="4 11" id="KW-0658">Purine biosynthesis</keyword>
<dbReference type="PANTHER" id="PTHR48099">
    <property type="entry name" value="C-1-TETRAHYDROFOLATE SYNTHASE, CYTOPLASMIC-RELATED"/>
    <property type="match status" value="1"/>
</dbReference>
<dbReference type="InterPro" id="IPR020631">
    <property type="entry name" value="THF_DH/CycHdrlase_NAD-bd_dom"/>
</dbReference>
<evidence type="ECO:0000256" key="11">
    <source>
        <dbReference type="HAMAP-Rule" id="MF_01576"/>
    </source>
</evidence>
<dbReference type="GO" id="GO:0009086">
    <property type="term" value="P:methionine biosynthetic process"/>
    <property type="evidence" value="ECO:0007669"/>
    <property type="project" value="UniProtKB-KW"/>
</dbReference>
<dbReference type="STRING" id="1619046.US42_C0009G0044"/>
<feature type="domain" description="Tetrahydrofolate dehydrogenase/cyclohydrolase catalytic" evidence="12">
    <location>
        <begin position="5"/>
        <end position="116"/>
    </location>
</feature>
<dbReference type="Gene3D" id="3.40.50.10860">
    <property type="entry name" value="Leucine Dehydrogenase, chain A, domain 1"/>
    <property type="match status" value="1"/>
</dbReference>
<evidence type="ECO:0000256" key="9">
    <source>
        <dbReference type="ARBA" id="ARBA00023167"/>
    </source>
</evidence>
<evidence type="ECO:0000259" key="12">
    <source>
        <dbReference type="Pfam" id="PF00763"/>
    </source>
</evidence>
<dbReference type="InterPro" id="IPR020630">
    <property type="entry name" value="THF_DH/CycHdrlase_cat_dom"/>
</dbReference>
<dbReference type="GO" id="GO:0000105">
    <property type="term" value="P:L-histidine biosynthetic process"/>
    <property type="evidence" value="ECO:0007669"/>
    <property type="project" value="UniProtKB-KW"/>
</dbReference>
<reference evidence="14 15" key="1">
    <citation type="journal article" date="2015" name="Nature">
        <title>rRNA introns, odd ribosomes, and small enigmatic genomes across a large radiation of phyla.</title>
        <authorList>
            <person name="Brown C.T."/>
            <person name="Hug L.A."/>
            <person name="Thomas B.C."/>
            <person name="Sharon I."/>
            <person name="Castelle C.J."/>
            <person name="Singh A."/>
            <person name="Wilkins M.J."/>
            <person name="Williams K.H."/>
            <person name="Banfield J.F."/>
        </authorList>
    </citation>
    <scope>NUCLEOTIDE SEQUENCE [LARGE SCALE GENOMIC DNA]</scope>
</reference>
<comment type="similarity">
    <text evidence="11">Belongs to the tetrahydrofolate dehydrogenase/cyclohydrolase family.</text>
</comment>
<name>A0A0G0ITF6_9BACT</name>
<dbReference type="InterPro" id="IPR046346">
    <property type="entry name" value="Aminoacid_DH-like_N_sf"/>
</dbReference>
<feature type="binding site" evidence="11">
    <location>
        <position position="227"/>
    </location>
    <ligand>
        <name>NADP(+)</name>
        <dbReference type="ChEBI" id="CHEBI:58349"/>
    </ligand>
</feature>
<dbReference type="InterPro" id="IPR036291">
    <property type="entry name" value="NAD(P)-bd_dom_sf"/>
</dbReference>
<evidence type="ECO:0000256" key="5">
    <source>
        <dbReference type="ARBA" id="ARBA00022801"/>
    </source>
</evidence>
<evidence type="ECO:0000259" key="13">
    <source>
        <dbReference type="Pfam" id="PF02882"/>
    </source>
</evidence>
<comment type="function">
    <text evidence="11">Catalyzes the oxidation of 5,10-methylenetetrahydrofolate to 5,10-methenyltetrahydrofolate and then the hydrolysis of 5,10-methenyltetrahydrofolate to 10-formyltetrahydrofolate.</text>
</comment>
<keyword evidence="5 11" id="KW-0378">Hydrolase</keyword>
<evidence type="ECO:0000313" key="14">
    <source>
        <dbReference type="EMBL" id="KKQ27454.1"/>
    </source>
</evidence>
<dbReference type="Pfam" id="PF00763">
    <property type="entry name" value="THF_DHG_CYH"/>
    <property type="match status" value="1"/>
</dbReference>
<gene>
    <name evidence="11" type="primary">folD</name>
    <name evidence="14" type="ORF">US42_C0009G0044</name>
</gene>
<comment type="pathway">
    <text evidence="1 11">One-carbon metabolism; tetrahydrofolate interconversion.</text>
</comment>
<dbReference type="UniPathway" id="UPA00193"/>
<keyword evidence="11" id="KW-0028">Amino-acid biosynthesis</keyword>